<evidence type="ECO:0000256" key="1">
    <source>
        <dbReference type="SAM" id="MobiDB-lite"/>
    </source>
</evidence>
<evidence type="ECO:0000313" key="2">
    <source>
        <dbReference type="EMBL" id="BES87605.1"/>
    </source>
</evidence>
<gene>
    <name evidence="2" type="ORF">NTJ_00410</name>
</gene>
<dbReference type="Proteomes" id="UP001307889">
    <property type="component" value="Chromosome 1"/>
</dbReference>
<evidence type="ECO:0008006" key="4">
    <source>
        <dbReference type="Google" id="ProtNLM"/>
    </source>
</evidence>
<accession>A0ABN7A6A1</accession>
<name>A0ABN7A6A1_9HEMI</name>
<feature type="compositionally biased region" description="Basic and acidic residues" evidence="1">
    <location>
        <begin position="355"/>
        <end position="373"/>
    </location>
</feature>
<proteinExistence type="predicted"/>
<protein>
    <recommendedName>
        <fullName evidence="4">K Homology domain-containing protein</fullName>
    </recommendedName>
</protein>
<feature type="compositionally biased region" description="Pro residues" evidence="1">
    <location>
        <begin position="211"/>
        <end position="229"/>
    </location>
</feature>
<organism evidence="2 3">
    <name type="scientific">Nesidiocoris tenuis</name>
    <dbReference type="NCBI Taxonomy" id="355587"/>
    <lineage>
        <taxon>Eukaryota</taxon>
        <taxon>Metazoa</taxon>
        <taxon>Ecdysozoa</taxon>
        <taxon>Arthropoda</taxon>
        <taxon>Hexapoda</taxon>
        <taxon>Insecta</taxon>
        <taxon>Pterygota</taxon>
        <taxon>Neoptera</taxon>
        <taxon>Paraneoptera</taxon>
        <taxon>Hemiptera</taxon>
        <taxon>Heteroptera</taxon>
        <taxon>Panheteroptera</taxon>
        <taxon>Cimicomorpha</taxon>
        <taxon>Miridae</taxon>
        <taxon>Dicyphina</taxon>
        <taxon>Nesidiocoris</taxon>
    </lineage>
</organism>
<feature type="compositionally biased region" description="Low complexity" evidence="1">
    <location>
        <begin position="264"/>
        <end position="277"/>
    </location>
</feature>
<keyword evidence="3" id="KW-1185">Reference proteome</keyword>
<evidence type="ECO:0000313" key="3">
    <source>
        <dbReference type="Proteomes" id="UP001307889"/>
    </source>
</evidence>
<feature type="compositionally biased region" description="Polar residues" evidence="1">
    <location>
        <begin position="232"/>
        <end position="244"/>
    </location>
</feature>
<dbReference type="EMBL" id="AP028909">
    <property type="protein sequence ID" value="BES87605.1"/>
    <property type="molecule type" value="Genomic_DNA"/>
</dbReference>
<feature type="compositionally biased region" description="Basic and acidic residues" evidence="1">
    <location>
        <begin position="310"/>
        <end position="319"/>
    </location>
</feature>
<feature type="region of interest" description="Disordered" evidence="1">
    <location>
        <begin position="205"/>
        <end position="373"/>
    </location>
</feature>
<reference evidence="2 3" key="1">
    <citation type="submission" date="2023-09" db="EMBL/GenBank/DDBJ databases">
        <title>Nesidiocoris tenuis whole genome shotgun sequence.</title>
        <authorList>
            <person name="Shibata T."/>
            <person name="Shimoda M."/>
            <person name="Kobayashi T."/>
            <person name="Uehara T."/>
        </authorList>
    </citation>
    <scope>NUCLEOTIDE SEQUENCE [LARGE SCALE GENOMIC DNA]</scope>
    <source>
        <strain evidence="2 3">Japan</strain>
    </source>
</reference>
<sequence length="373" mass="40325">MGLGIASFASPKLRYINLARSQGQEESSNVMEGWRCSSSATLENRRNDEVDQALEYGEAIEHERAQLSEKDAAMLEAIVDEAIRHEELLRNRRKTPGDVETEAKDRFSSYDHHEVIEDYGPPPSSYKDKKFSLWSFKKMVLNALLQAVKAITGGVIALKGQIVKVKGHLVAAKGKLLETKGDAITEFGKQLATKALLTPVHVSSYDHNTPAPSPPAPSYGPPPPAPYPPSGHTSYGPPQSSSHASDYLGPPPTSYGAPPFNYGPPSHSSYDTPPSSSGFGTPTGFIPAHNSYPPSGFGSPSGPGSWGKRNAQESNRKQTSDGVQAGLIVLKPVKASELPNVYRPPQAFSKSSNSRIDEDKNILQYGDRKNSKT</sequence>